<comment type="caution">
    <text evidence="2">The sequence shown here is derived from an EMBL/GenBank/DDBJ whole genome shotgun (WGS) entry which is preliminary data.</text>
</comment>
<organism evidence="2 3">
    <name type="scientific">Anisodus tanguticus</name>
    <dbReference type="NCBI Taxonomy" id="243964"/>
    <lineage>
        <taxon>Eukaryota</taxon>
        <taxon>Viridiplantae</taxon>
        <taxon>Streptophyta</taxon>
        <taxon>Embryophyta</taxon>
        <taxon>Tracheophyta</taxon>
        <taxon>Spermatophyta</taxon>
        <taxon>Magnoliopsida</taxon>
        <taxon>eudicotyledons</taxon>
        <taxon>Gunneridae</taxon>
        <taxon>Pentapetalae</taxon>
        <taxon>asterids</taxon>
        <taxon>lamiids</taxon>
        <taxon>Solanales</taxon>
        <taxon>Solanaceae</taxon>
        <taxon>Solanoideae</taxon>
        <taxon>Hyoscyameae</taxon>
        <taxon>Anisodus</taxon>
    </lineage>
</organism>
<sequence length="115" mass="12618">MWRNYDLKVDLGQMFGSIMTTLRRSTDLLKYPPDLLGTKLDSLLGAIVGEPLLSDDQDSAQTYQSNQSFGFNLTLVPDQSNFYSLGGPLGVSEPLLTGDQESAQTNQSNNHLASF</sequence>
<name>A0AAE1SMC3_9SOLA</name>
<reference evidence="2" key="1">
    <citation type="submission" date="2023-12" db="EMBL/GenBank/DDBJ databases">
        <title>Genome assembly of Anisodus tanguticus.</title>
        <authorList>
            <person name="Wang Y.-J."/>
        </authorList>
    </citation>
    <scope>NUCLEOTIDE SEQUENCE</scope>
    <source>
        <strain evidence="2">KB-2021</strain>
        <tissue evidence="2">Leaf</tissue>
    </source>
</reference>
<evidence type="ECO:0000256" key="1">
    <source>
        <dbReference type="SAM" id="MobiDB-lite"/>
    </source>
</evidence>
<accession>A0AAE1SMC3</accession>
<dbReference type="Proteomes" id="UP001291623">
    <property type="component" value="Unassembled WGS sequence"/>
</dbReference>
<feature type="region of interest" description="Disordered" evidence="1">
    <location>
        <begin position="94"/>
        <end position="115"/>
    </location>
</feature>
<dbReference type="EMBL" id="JAVYJV010000004">
    <property type="protein sequence ID" value="KAK4372271.1"/>
    <property type="molecule type" value="Genomic_DNA"/>
</dbReference>
<gene>
    <name evidence="2" type="ORF">RND71_007655</name>
</gene>
<evidence type="ECO:0000313" key="2">
    <source>
        <dbReference type="EMBL" id="KAK4372271.1"/>
    </source>
</evidence>
<evidence type="ECO:0000313" key="3">
    <source>
        <dbReference type="Proteomes" id="UP001291623"/>
    </source>
</evidence>
<protein>
    <submittedName>
        <fullName evidence="2">Uncharacterized protein</fullName>
    </submittedName>
</protein>
<keyword evidence="3" id="KW-1185">Reference proteome</keyword>
<proteinExistence type="predicted"/>
<feature type="compositionally biased region" description="Polar residues" evidence="1">
    <location>
        <begin position="99"/>
        <end position="115"/>
    </location>
</feature>
<dbReference type="AlphaFoldDB" id="A0AAE1SMC3"/>